<evidence type="ECO:0000313" key="1">
    <source>
        <dbReference type="EnsemblPlants" id="AVESA.00010b.r2.2DG0363310.1.CDS"/>
    </source>
</evidence>
<name>A0ACD5V3J8_AVESA</name>
<proteinExistence type="predicted"/>
<dbReference type="Proteomes" id="UP001732700">
    <property type="component" value="Chromosome 2D"/>
</dbReference>
<sequence length="1532" mass="173392">MEAAIAWLVQTILATLLIDKIDAWIRQVGLADDVEKLKSEIERVEMVIGDVRRRAAGNRLLARYLARLKELLYDADDVIDELDYYRLQQQVQGDDPQAVPAAEQVDDPSSSRGVKKRKKKWSKAWENFNVIEEDEDGKPLKAECKHCLTPIKCAAKDGTSGMLNHNKVCQKKSGANDQPPNPSSAGDATETATPIVIADSSGRKRRREDEEAAHITVPGMYTAWDKAELSNRIQKITSQLQNGSEKVSEVLKLHGSDSASSSNHHLNTPSDQHLRTSSLLSMKVYGRVSEKDSIRNLILEDKSDGVRVLPIVGIAGIGKTALAQFVYNDPEVESKFDHRIWIWVSRNFDEVRLTREMLDFVLQERHEGISSFAKLQEILKSHVNSKRLLLIFDDVWDDMNDCRWNKLLAPYVSGQSNRTVILVTTRNLSVAKRLGTHKPVKLSALENDHFWLLFKSRAFGGGNYEDPRSLSSIGRKIAEKLKGNPLAAVSIGALLREHLTVDHWSNILENEDWKSLGLSEGIMPALMLSYDQLPYHLQQCFSYGSIFPNKHKFIGKDLVYIWISQGFVNSTCLNKRLEETGWEYLTDLVNLGFFEQVEQEQEFSPDSQIWYSECGHMHDFARMVSRTECATIDGLQCNKMLPTVHHLSIVTGSAYIEDQYGKFPRNEKFEENMRNTVTSARTLRTLVLLGHYDSFFLQVLQDILQKAHNLRLLQMSAAGVDFNSLMCSLVKPTHLRYVKNNFDGFSGPLPLVLIKFFHLQVLDVGSSVNPIVPDGMHKLVSLRHLVAEKGVDSKIASIGSMTSLQELHEFNVHFSSSGFEITQLQSMNELVELGVSHLDAVETREEAYGAGLRDKVHLEKLHLSWKDALLDKECSRDSSSEYSEALLPVDDSSSEYSEELFPVDDGGQSSEHFVDTAREVLDGLEPRMGLKHLQISWYIGTTSPTWLASNISVTSLQTLHLDVCGGWRILPSLESLPFLTKLKLSNMRKVIEVLVPPLEELVLIKMPKLTRCSSTSVEGLNSCLRVLQIEKCHALTVFDLFENDDDKQRSWLPGLRKLILRYCPCLKVLNHLPPSITCSELLITGVSILPSMKGSSSEKLSIGYFDNEDDEFEDGILDENSDELRILDDKILAFHNLRNLKSMRIDGCQNLMSISFEGFSQLVSLKNLEIWRCKKLFSPDVMPEHTLEYLTAANWKAFPCLESLSIRLCRIAGTLPSLLLQHAPGLEELLLDELPINRRDLSSGEYDDSLTGFVHILLNPISSLKKIANWGCARVKLNIWECPDLFSALVHNDGNDDRANERWLLPTSLEELEIVADDSLETLQPCFPSDLTNLKKLNVQNCRDLDSLQLRSCMALEELKIDKCESLTTIEGLQSLGSLRHLKVSQCHDLHPYLEGFSRQGYELWSRLETLEITVPSVFTMSFCERHTSLRCLKLEDLVLTEEQGRALALLNSLRQLEFYRCYRLVDLPAGLHALRCLKRLKIMLCERISRLPETGLPRSLEELEINLCSKELDDQCRLLATSKLRVKIDGR</sequence>
<keyword evidence="2" id="KW-1185">Reference proteome</keyword>
<protein>
    <submittedName>
        <fullName evidence="1">Uncharacterized protein</fullName>
    </submittedName>
</protein>
<accession>A0ACD5V3J8</accession>
<reference evidence="1" key="1">
    <citation type="submission" date="2021-05" db="EMBL/GenBank/DDBJ databases">
        <authorList>
            <person name="Scholz U."/>
            <person name="Mascher M."/>
            <person name="Fiebig A."/>
        </authorList>
    </citation>
    <scope>NUCLEOTIDE SEQUENCE [LARGE SCALE GENOMIC DNA]</scope>
</reference>
<evidence type="ECO:0000313" key="2">
    <source>
        <dbReference type="Proteomes" id="UP001732700"/>
    </source>
</evidence>
<reference evidence="1" key="2">
    <citation type="submission" date="2025-09" db="UniProtKB">
        <authorList>
            <consortium name="EnsemblPlants"/>
        </authorList>
    </citation>
    <scope>IDENTIFICATION</scope>
</reference>
<organism evidence="1 2">
    <name type="scientific">Avena sativa</name>
    <name type="common">Oat</name>
    <dbReference type="NCBI Taxonomy" id="4498"/>
    <lineage>
        <taxon>Eukaryota</taxon>
        <taxon>Viridiplantae</taxon>
        <taxon>Streptophyta</taxon>
        <taxon>Embryophyta</taxon>
        <taxon>Tracheophyta</taxon>
        <taxon>Spermatophyta</taxon>
        <taxon>Magnoliopsida</taxon>
        <taxon>Liliopsida</taxon>
        <taxon>Poales</taxon>
        <taxon>Poaceae</taxon>
        <taxon>BOP clade</taxon>
        <taxon>Pooideae</taxon>
        <taxon>Poodae</taxon>
        <taxon>Poeae</taxon>
        <taxon>Poeae Chloroplast Group 1 (Aveneae type)</taxon>
        <taxon>Aveninae</taxon>
        <taxon>Avena</taxon>
    </lineage>
</organism>
<dbReference type="EnsemblPlants" id="AVESA.00010b.r2.2DG0363310.1">
    <property type="protein sequence ID" value="AVESA.00010b.r2.2DG0363310.1.CDS"/>
    <property type="gene ID" value="AVESA.00010b.r2.2DG0363310"/>
</dbReference>